<dbReference type="RefSeq" id="XP_004514258.1">
    <property type="nucleotide sequence ID" value="XM_004514201.1"/>
</dbReference>
<feature type="region of interest" description="Disordered" evidence="1">
    <location>
        <begin position="60"/>
        <end position="156"/>
    </location>
</feature>
<dbReference type="AlphaFoldDB" id="A0A1S2Z391"/>
<gene>
    <name evidence="4" type="primary">LOC101501575</name>
</gene>
<dbReference type="Proteomes" id="UP000087171">
    <property type="component" value="Unplaced"/>
</dbReference>
<proteinExistence type="predicted"/>
<dbReference type="eggNOG" id="KOG0017">
    <property type="taxonomic scope" value="Eukaryota"/>
</dbReference>
<dbReference type="OrthoDB" id="8048545at2759"/>
<sequence length="156" mass="17243">MDENGIITRNKARLVAKGYNQEEDIQDEVYVSQTPGFEDPAFPNHVYKLTKALYGLKHAPRACGRTPSPQPTSPPAKRVPIPTHKVLAKDKGKAIATDQGKTKKRKVPQTEKLMGDAMKGPTQKKKKTTSSPQPKKPQPPKGKPIEDICIPKEENP</sequence>
<keyword evidence="3" id="KW-1185">Reference proteome</keyword>
<evidence type="ECO:0000313" key="4">
    <source>
        <dbReference type="RefSeq" id="XP_004514258.1"/>
    </source>
</evidence>
<dbReference type="InterPro" id="IPR013103">
    <property type="entry name" value="RVT_2"/>
</dbReference>
<reference evidence="4" key="1">
    <citation type="submission" date="2025-08" db="UniProtKB">
        <authorList>
            <consortium name="RefSeq"/>
        </authorList>
    </citation>
    <scope>IDENTIFICATION</scope>
    <source>
        <tissue evidence="4">Etiolated seedlings</tissue>
    </source>
</reference>
<feature type="domain" description="Reverse transcriptase Ty1/copia-type" evidence="2">
    <location>
        <begin position="24"/>
        <end position="62"/>
    </location>
</feature>
<evidence type="ECO:0000259" key="2">
    <source>
        <dbReference type="Pfam" id="PF07727"/>
    </source>
</evidence>
<name>A0A1S2Z391_CICAR</name>
<protein>
    <submittedName>
        <fullName evidence="4">Extensin-like</fullName>
    </submittedName>
</protein>
<dbReference type="PaxDb" id="3827-XP_004514258.1"/>
<accession>A0A1S2Z391</accession>
<organism evidence="3 4">
    <name type="scientific">Cicer arietinum</name>
    <name type="common">Chickpea</name>
    <name type="synonym">Garbanzo</name>
    <dbReference type="NCBI Taxonomy" id="3827"/>
    <lineage>
        <taxon>Eukaryota</taxon>
        <taxon>Viridiplantae</taxon>
        <taxon>Streptophyta</taxon>
        <taxon>Embryophyta</taxon>
        <taxon>Tracheophyta</taxon>
        <taxon>Spermatophyta</taxon>
        <taxon>Magnoliopsida</taxon>
        <taxon>eudicotyledons</taxon>
        <taxon>Gunneridae</taxon>
        <taxon>Pentapetalae</taxon>
        <taxon>rosids</taxon>
        <taxon>fabids</taxon>
        <taxon>Fabales</taxon>
        <taxon>Fabaceae</taxon>
        <taxon>Papilionoideae</taxon>
        <taxon>50 kb inversion clade</taxon>
        <taxon>NPAAA clade</taxon>
        <taxon>Hologalegina</taxon>
        <taxon>IRL clade</taxon>
        <taxon>Cicereae</taxon>
        <taxon>Cicer</taxon>
    </lineage>
</organism>
<dbReference type="Pfam" id="PF07727">
    <property type="entry name" value="RVT_2"/>
    <property type="match status" value="1"/>
</dbReference>
<evidence type="ECO:0000256" key="1">
    <source>
        <dbReference type="SAM" id="MobiDB-lite"/>
    </source>
</evidence>
<feature type="compositionally biased region" description="Basic and acidic residues" evidence="1">
    <location>
        <begin position="143"/>
        <end position="156"/>
    </location>
</feature>
<evidence type="ECO:0000313" key="3">
    <source>
        <dbReference type="Proteomes" id="UP000087171"/>
    </source>
</evidence>